<keyword evidence="2" id="KW-1185">Reference proteome</keyword>
<dbReference type="EMBL" id="CM044701">
    <property type="protein sequence ID" value="KAI5684365.1"/>
    <property type="molecule type" value="Genomic_DNA"/>
</dbReference>
<comment type="caution">
    <text evidence="1">The sequence shown here is derived from an EMBL/GenBank/DDBJ whole genome shotgun (WGS) entry which is preliminary data.</text>
</comment>
<evidence type="ECO:0000313" key="1">
    <source>
        <dbReference type="EMBL" id="KAI5684365.1"/>
    </source>
</evidence>
<proteinExistence type="predicted"/>
<dbReference type="Proteomes" id="UP001060085">
    <property type="component" value="Linkage Group LG01"/>
</dbReference>
<gene>
    <name evidence="1" type="ORF">M9H77_05593</name>
</gene>
<evidence type="ECO:0000313" key="2">
    <source>
        <dbReference type="Proteomes" id="UP001060085"/>
    </source>
</evidence>
<reference evidence="2" key="1">
    <citation type="journal article" date="2023" name="Nat. Plants">
        <title>Single-cell RNA sequencing provides a high-resolution roadmap for understanding the multicellular compartmentation of specialized metabolism.</title>
        <authorList>
            <person name="Sun S."/>
            <person name="Shen X."/>
            <person name="Li Y."/>
            <person name="Li Y."/>
            <person name="Wang S."/>
            <person name="Li R."/>
            <person name="Zhang H."/>
            <person name="Shen G."/>
            <person name="Guo B."/>
            <person name="Wei J."/>
            <person name="Xu J."/>
            <person name="St-Pierre B."/>
            <person name="Chen S."/>
            <person name="Sun C."/>
        </authorList>
    </citation>
    <scope>NUCLEOTIDE SEQUENCE [LARGE SCALE GENOMIC DNA]</scope>
</reference>
<accession>A0ACC0CHE2</accession>
<name>A0ACC0CHE2_CATRO</name>
<sequence length="305" mass="34050">MATNSSVEQQQEKDQEKFKGVADLYGETTGALEDSLGDHWHHGYYDPGSTVSESDNAAAQIRMIDEVLRFGSVFSAGDQENKPKGILDIGCGIGGTCRYLARKYGVHCTGITISSGEVERAQALATAQGLQEKVSFEVADALALPFPDGQFDLGWCMESAEHILEKEKLVKEMVRVTAPGGQIILTSWCHRNMLPSEQSLPLDEQKFIKKMCDLILVHSFCSVNEYMNLFKSHHVEDMKTEDWCEFVSPFWTTMVGSAYTIKGFFSLLWTGGWNSLKFVMGMNMMIKAYEKGLVKLLVLSCRKPK</sequence>
<organism evidence="1 2">
    <name type="scientific">Catharanthus roseus</name>
    <name type="common">Madagascar periwinkle</name>
    <name type="synonym">Vinca rosea</name>
    <dbReference type="NCBI Taxonomy" id="4058"/>
    <lineage>
        <taxon>Eukaryota</taxon>
        <taxon>Viridiplantae</taxon>
        <taxon>Streptophyta</taxon>
        <taxon>Embryophyta</taxon>
        <taxon>Tracheophyta</taxon>
        <taxon>Spermatophyta</taxon>
        <taxon>Magnoliopsida</taxon>
        <taxon>eudicotyledons</taxon>
        <taxon>Gunneridae</taxon>
        <taxon>Pentapetalae</taxon>
        <taxon>asterids</taxon>
        <taxon>lamiids</taxon>
        <taxon>Gentianales</taxon>
        <taxon>Apocynaceae</taxon>
        <taxon>Rauvolfioideae</taxon>
        <taxon>Vinceae</taxon>
        <taxon>Catharanthinae</taxon>
        <taxon>Catharanthus</taxon>
    </lineage>
</organism>
<protein>
    <submittedName>
        <fullName evidence="1">Uncharacterized protein</fullName>
    </submittedName>
</protein>